<evidence type="ECO:0000313" key="1">
    <source>
        <dbReference type="EMBL" id="CUS44035.1"/>
    </source>
</evidence>
<dbReference type="SUPFAM" id="SSF52540">
    <property type="entry name" value="P-loop containing nucleoside triphosphate hydrolases"/>
    <property type="match status" value="1"/>
</dbReference>
<evidence type="ECO:0008006" key="2">
    <source>
        <dbReference type="Google" id="ProtNLM"/>
    </source>
</evidence>
<accession>A0A160TGR4</accession>
<dbReference type="Gene3D" id="3.40.50.300">
    <property type="entry name" value="P-loop containing nucleotide triphosphate hydrolases"/>
    <property type="match status" value="1"/>
</dbReference>
<organism evidence="1">
    <name type="scientific">hydrothermal vent metagenome</name>
    <dbReference type="NCBI Taxonomy" id="652676"/>
    <lineage>
        <taxon>unclassified sequences</taxon>
        <taxon>metagenomes</taxon>
        <taxon>ecological metagenomes</taxon>
    </lineage>
</organism>
<reference evidence="1" key="1">
    <citation type="submission" date="2015-10" db="EMBL/GenBank/DDBJ databases">
        <authorList>
            <person name="Gilbert D.G."/>
        </authorList>
    </citation>
    <scope>NUCLEOTIDE SEQUENCE</scope>
</reference>
<protein>
    <recommendedName>
        <fullName evidence="2">Aspartyl beta-hydroxylase</fullName>
    </recommendedName>
</protein>
<dbReference type="EMBL" id="CZQE01000103">
    <property type="protein sequence ID" value="CUS44035.1"/>
    <property type="molecule type" value="Genomic_DNA"/>
</dbReference>
<dbReference type="AlphaFoldDB" id="A0A160TGR4"/>
<dbReference type="InterPro" id="IPR027417">
    <property type="entry name" value="P-loop_NTPase"/>
</dbReference>
<gene>
    <name evidence="1" type="ORF">MGWOODY_Smn2709</name>
</gene>
<name>A0A160TGR4_9ZZZZ</name>
<proteinExistence type="predicted"/>
<sequence>MTDTSLLHAAAPIDRFRALVMADPALQQRLSVIVDQEVFVEALLSAAADAGIAITADEANAGLTPDPLGLWRFNGAPVTSRTAPDGDWLPVAIVPSSGELAVDWAHFSGLPLVDSFFEDSLRRARHRPLNRLVRPRTPLSTLLDSVGENPPVPAGFVFHQSRCGSTLVAQMAAADARNVVVSEAVPIDTVVQLATVRTDLPIDERLRLVRAVVGALGRDRMGGAGHYIVKLDSWHTIALPLFRLAFPDTPWIFLYRDPVEILVSHARMAGAQTVFGAMSFDPYGIDESMAMPPDHYAARALGRTAEAVIEHLGLGGGMLVNYAELPEAMAMRILPHFGIAPDEEALAALATASGRNAKAPNERFVHDSGDKQQEAKDGLRAIAALYMDEPYRHLEGLRRAGEK</sequence>